<evidence type="ECO:0000313" key="3">
    <source>
        <dbReference type="Proteomes" id="UP000199435"/>
    </source>
</evidence>
<dbReference type="EMBL" id="FMAH01000071">
    <property type="protein sequence ID" value="SCB49136.1"/>
    <property type="molecule type" value="Genomic_DNA"/>
</dbReference>
<protein>
    <recommendedName>
        <fullName evidence="1">Right handed beta helix domain-containing protein</fullName>
    </recommendedName>
</protein>
<dbReference type="Proteomes" id="UP000199435">
    <property type="component" value="Unassembled WGS sequence"/>
</dbReference>
<feature type="domain" description="Right handed beta helix" evidence="1">
    <location>
        <begin position="155"/>
        <end position="296"/>
    </location>
</feature>
<dbReference type="Gene3D" id="2.160.20.10">
    <property type="entry name" value="Single-stranded right-handed beta-helix, Pectin lyase-like"/>
    <property type="match status" value="1"/>
</dbReference>
<organism evidence="2 3">
    <name type="scientific">Rhizobium miluonense</name>
    <dbReference type="NCBI Taxonomy" id="411945"/>
    <lineage>
        <taxon>Bacteria</taxon>
        <taxon>Pseudomonadati</taxon>
        <taxon>Pseudomonadota</taxon>
        <taxon>Alphaproteobacteria</taxon>
        <taxon>Hyphomicrobiales</taxon>
        <taxon>Rhizobiaceae</taxon>
        <taxon>Rhizobium/Agrobacterium group</taxon>
        <taxon>Rhizobium</taxon>
    </lineage>
</organism>
<dbReference type="AlphaFoldDB" id="A0A1C3XAH5"/>
<dbReference type="SUPFAM" id="SSF51126">
    <property type="entry name" value="Pectin lyase-like"/>
    <property type="match status" value="1"/>
</dbReference>
<dbReference type="InterPro" id="IPR011050">
    <property type="entry name" value="Pectin_lyase_fold/virulence"/>
</dbReference>
<dbReference type="STRING" id="411945.GA0061102_107124"/>
<reference evidence="3" key="1">
    <citation type="submission" date="2016-08" db="EMBL/GenBank/DDBJ databases">
        <authorList>
            <person name="Varghese N."/>
            <person name="Submissions Spin"/>
        </authorList>
    </citation>
    <scope>NUCLEOTIDE SEQUENCE [LARGE SCALE GENOMIC DNA]</scope>
    <source>
        <strain evidence="3">HAMBI 2971</strain>
    </source>
</reference>
<dbReference type="SMART" id="SM00710">
    <property type="entry name" value="PbH1"/>
    <property type="match status" value="7"/>
</dbReference>
<proteinExistence type="predicted"/>
<name>A0A1C3XAH5_9HYPH</name>
<keyword evidence="3" id="KW-1185">Reference proteome</keyword>
<accession>A0A1C3XAH5</accession>
<dbReference type="InterPro" id="IPR012334">
    <property type="entry name" value="Pectin_lyas_fold"/>
</dbReference>
<evidence type="ECO:0000313" key="2">
    <source>
        <dbReference type="EMBL" id="SCB49136.1"/>
    </source>
</evidence>
<evidence type="ECO:0000259" key="1">
    <source>
        <dbReference type="Pfam" id="PF13229"/>
    </source>
</evidence>
<gene>
    <name evidence="2" type="ORF">GA0061102_107124</name>
</gene>
<dbReference type="InterPro" id="IPR039448">
    <property type="entry name" value="Beta_helix"/>
</dbReference>
<dbReference type="InterPro" id="IPR006626">
    <property type="entry name" value="PbH1"/>
</dbReference>
<sequence>MTAIPNQVLASSSNVFVDTRAALQALDPTTVTNAYLTEVGREGQWIVRSGTAPVSDPAQGVYVISSTAGYYWQRIFDGLAVNSGWFGGDWQAAIDFAGAASIPTVNASGTITLTAGTGSLKMRPGVTVYNFAGTATVMQANGANINHIVDFTAYAANGARLIGIVVDGNWANNTKTIGNSNSLALIYDQNDITIQNCTLRNGTGNGVIIRAGLRYNIDNNVIDSVFIQGITAVSNNPNFQVRGVISRNKISNHGQIAIVVGYSTFVKVRDNIVQSSLVRTGLNVTKAAGSNVVTSNSGPFFTPDMAGRFIVIGGGTEYLITAVTSTTTLTVNLTTGSFSIQPAAIGQGDNISLQGCNYCDVEDNYSFSGATLGISVFCDATYGGYGVRVSRNTCVNNGSAGLSIQVASGSNSQLDTIFSDNLVVDPGQSNTAGAAVANVGLYVQGAALIDGIVADSNRFRSFTGFMAYGISYGAGATNKVTGNNLYRGYTTAPVNNP</sequence>
<dbReference type="Pfam" id="PF13229">
    <property type="entry name" value="Beta_helix"/>
    <property type="match status" value="1"/>
</dbReference>